<evidence type="ECO:0000313" key="2">
    <source>
        <dbReference type="Proteomes" id="UP001164743"/>
    </source>
</evidence>
<accession>A0ABY7CE60</accession>
<keyword evidence="2" id="KW-1185">Reference proteome</keyword>
<reference evidence="1" key="1">
    <citation type="submission" date="2022-10" db="EMBL/GenBank/DDBJ databases">
        <title>Puccinia triticina Genome sequencing and assembly.</title>
        <authorList>
            <person name="Li C."/>
        </authorList>
    </citation>
    <scope>NUCLEOTIDE SEQUENCE</scope>
    <source>
        <strain evidence="1">Pt15</strain>
    </source>
</reference>
<dbReference type="EMBL" id="CP110423">
    <property type="protein sequence ID" value="WAQ83055.1"/>
    <property type="molecule type" value="Genomic_DNA"/>
</dbReference>
<organism evidence="1 2">
    <name type="scientific">Puccinia triticina</name>
    <dbReference type="NCBI Taxonomy" id="208348"/>
    <lineage>
        <taxon>Eukaryota</taxon>
        <taxon>Fungi</taxon>
        <taxon>Dikarya</taxon>
        <taxon>Basidiomycota</taxon>
        <taxon>Pucciniomycotina</taxon>
        <taxon>Pucciniomycetes</taxon>
        <taxon>Pucciniales</taxon>
        <taxon>Pucciniaceae</taxon>
        <taxon>Puccinia</taxon>
    </lineage>
</organism>
<dbReference type="RefSeq" id="XP_053018610.1">
    <property type="nucleotide sequence ID" value="XM_053167389.1"/>
</dbReference>
<name>A0ABY7CE60_9BASI</name>
<protein>
    <submittedName>
        <fullName evidence="1">Uncharacterized protein</fullName>
    </submittedName>
</protein>
<gene>
    <name evidence="1" type="ORF">PtA15_3A422</name>
</gene>
<dbReference type="GeneID" id="77808284"/>
<proteinExistence type="predicted"/>
<evidence type="ECO:0000313" key="1">
    <source>
        <dbReference type="EMBL" id="WAQ83055.1"/>
    </source>
</evidence>
<dbReference type="Proteomes" id="UP001164743">
    <property type="component" value="Chromosome 3A"/>
</dbReference>
<sequence length="99" mass="11305">MGNMRKVTRLILAGLSPSPLQTRIIKAYISNLLRCNQPKRAYALLARFDFSPHIDLLAEAQRIGGRFAPMAIWISRQPLLGQKWKHQGIGLNFLLPYMM</sequence>